<name>A0A4Q7N3W4_9BACT</name>
<dbReference type="OrthoDB" id="1452822at2"/>
<proteinExistence type="predicted"/>
<evidence type="ECO:0000259" key="3">
    <source>
        <dbReference type="Pfam" id="PF16344"/>
    </source>
</evidence>
<dbReference type="InterPro" id="IPR032508">
    <property type="entry name" value="FecR_C"/>
</dbReference>
<dbReference type="GO" id="GO:0016989">
    <property type="term" value="F:sigma factor antagonist activity"/>
    <property type="evidence" value="ECO:0007669"/>
    <property type="project" value="TreeGrafter"/>
</dbReference>
<dbReference type="Gene3D" id="3.55.50.30">
    <property type="match status" value="1"/>
</dbReference>
<dbReference type="Gene3D" id="2.60.120.1440">
    <property type="match status" value="1"/>
</dbReference>
<protein>
    <submittedName>
        <fullName evidence="4">FecR family protein</fullName>
    </submittedName>
</protein>
<dbReference type="EMBL" id="SGXA01000001">
    <property type="protein sequence ID" value="RZS75674.1"/>
    <property type="molecule type" value="Genomic_DNA"/>
</dbReference>
<gene>
    <name evidence="4" type="ORF">EV199_1546</name>
</gene>
<sequence>MDDQITEIIARKFQGTASQQDLALLEQWLDAAAENRQEFEQLEQIWNKGAELFQLTTFNNGPAWEKVDHTIRKKEKRSAVFPIKRLAIAVGFLAAIFTAWYIWKSGDASMQLVKATNANQPVTLPDGSSVVLRKGTTIQYASRFNGSVRRVELKGEAWFQVQPDTQQPFLISTDHSTIKVLGTSFLVNATDEGDEVIVSTGKVSMAGKQKEGKQVILTAGQKALLSEGELLQEAVSDSNYLAWKTGILEFRNTPLPDVLDDLSDYYGLQLIIPDTLLPSFQQLNINARFLNQPVSEVLEELRLTTGLQTKDEAGRIIFFRN</sequence>
<evidence type="ECO:0000313" key="5">
    <source>
        <dbReference type="Proteomes" id="UP000293874"/>
    </source>
</evidence>
<keyword evidence="5" id="KW-1185">Reference proteome</keyword>
<feature type="domain" description="FecR protein" evidence="2">
    <location>
        <begin position="116"/>
        <end position="203"/>
    </location>
</feature>
<dbReference type="InterPro" id="IPR012373">
    <property type="entry name" value="Ferrdict_sens_TM"/>
</dbReference>
<feature type="domain" description="Protein FecR C-terminal" evidence="3">
    <location>
        <begin position="248"/>
        <end position="317"/>
    </location>
</feature>
<keyword evidence="1" id="KW-0472">Membrane</keyword>
<dbReference type="PIRSF" id="PIRSF018266">
    <property type="entry name" value="FecR"/>
    <property type="match status" value="1"/>
</dbReference>
<dbReference type="RefSeq" id="WP_130540022.1">
    <property type="nucleotide sequence ID" value="NZ_CP042431.1"/>
</dbReference>
<evidence type="ECO:0000313" key="4">
    <source>
        <dbReference type="EMBL" id="RZS75674.1"/>
    </source>
</evidence>
<organism evidence="4 5">
    <name type="scientific">Pseudobacter ginsenosidimutans</name>
    <dbReference type="NCBI Taxonomy" id="661488"/>
    <lineage>
        <taxon>Bacteria</taxon>
        <taxon>Pseudomonadati</taxon>
        <taxon>Bacteroidota</taxon>
        <taxon>Chitinophagia</taxon>
        <taxon>Chitinophagales</taxon>
        <taxon>Chitinophagaceae</taxon>
        <taxon>Pseudobacter</taxon>
    </lineage>
</organism>
<feature type="transmembrane region" description="Helical" evidence="1">
    <location>
        <begin position="86"/>
        <end position="103"/>
    </location>
</feature>
<evidence type="ECO:0000256" key="1">
    <source>
        <dbReference type="SAM" id="Phobius"/>
    </source>
</evidence>
<dbReference type="Pfam" id="PF16344">
    <property type="entry name" value="FecR_C"/>
    <property type="match status" value="1"/>
</dbReference>
<dbReference type="PANTHER" id="PTHR30273">
    <property type="entry name" value="PERIPLASMIC SIGNAL SENSOR AND SIGMA FACTOR ACTIVATOR FECR-RELATED"/>
    <property type="match status" value="1"/>
</dbReference>
<keyword evidence="1" id="KW-0812">Transmembrane</keyword>
<dbReference type="PANTHER" id="PTHR30273:SF2">
    <property type="entry name" value="PROTEIN FECR"/>
    <property type="match status" value="1"/>
</dbReference>
<dbReference type="Pfam" id="PF04773">
    <property type="entry name" value="FecR"/>
    <property type="match status" value="1"/>
</dbReference>
<dbReference type="AlphaFoldDB" id="A0A4Q7N3W4"/>
<reference evidence="4 5" key="1">
    <citation type="submission" date="2019-02" db="EMBL/GenBank/DDBJ databases">
        <title>Genomic Encyclopedia of Type Strains, Phase IV (KMG-IV): sequencing the most valuable type-strain genomes for metagenomic binning, comparative biology and taxonomic classification.</title>
        <authorList>
            <person name="Goeker M."/>
        </authorList>
    </citation>
    <scope>NUCLEOTIDE SEQUENCE [LARGE SCALE GENOMIC DNA]</scope>
    <source>
        <strain evidence="4 5">DSM 18116</strain>
    </source>
</reference>
<keyword evidence="1" id="KW-1133">Transmembrane helix</keyword>
<dbReference type="InterPro" id="IPR006860">
    <property type="entry name" value="FecR"/>
</dbReference>
<comment type="caution">
    <text evidence="4">The sequence shown here is derived from an EMBL/GenBank/DDBJ whole genome shotgun (WGS) entry which is preliminary data.</text>
</comment>
<dbReference type="Proteomes" id="UP000293874">
    <property type="component" value="Unassembled WGS sequence"/>
</dbReference>
<accession>A0A4Q7N3W4</accession>
<evidence type="ECO:0000259" key="2">
    <source>
        <dbReference type="Pfam" id="PF04773"/>
    </source>
</evidence>